<dbReference type="EMBL" id="CP021744">
    <property type="protein sequence ID" value="ARZ72527.1"/>
    <property type="molecule type" value="Genomic_DNA"/>
</dbReference>
<proteinExistence type="predicted"/>
<sequence length="46" mass="4989">MCQAQSAARQPHHALGRGPPPARMWARWVLTCPTAALRPAAVLGER</sequence>
<evidence type="ECO:0000313" key="2">
    <source>
        <dbReference type="EMBL" id="ARZ72527.1"/>
    </source>
</evidence>
<accession>A0A1Z2LDZ1</accession>
<protein>
    <submittedName>
        <fullName evidence="2">Uncharacterized protein</fullName>
    </submittedName>
</protein>
<dbReference type="Proteomes" id="UP000195755">
    <property type="component" value="Chromosome"/>
</dbReference>
<name>A0A1Z2LDZ1_9ACTN</name>
<evidence type="ECO:0000256" key="1">
    <source>
        <dbReference type="SAM" id="MobiDB-lite"/>
    </source>
</evidence>
<reference evidence="2 3" key="1">
    <citation type="submission" date="2017-06" db="EMBL/GenBank/DDBJ databases">
        <title>Streptomyces albireticuli Genome sequencing and assembly.</title>
        <authorList>
            <person name="Wang Y."/>
            <person name="Du B."/>
            <person name="Ding Y."/>
            <person name="Liu H."/>
            <person name="Hou Q."/>
            <person name="Liu K."/>
            <person name="Yao L."/>
            <person name="Wang C."/>
        </authorList>
    </citation>
    <scope>NUCLEOTIDE SEQUENCE [LARGE SCALE GENOMIC DNA]</scope>
    <source>
        <strain evidence="2 3">MDJK11</strain>
    </source>
</reference>
<evidence type="ECO:0000313" key="3">
    <source>
        <dbReference type="Proteomes" id="UP000195755"/>
    </source>
</evidence>
<gene>
    <name evidence="2" type="ORF">SMD11_6951</name>
</gene>
<feature type="region of interest" description="Disordered" evidence="1">
    <location>
        <begin position="1"/>
        <end position="21"/>
    </location>
</feature>
<dbReference type="AlphaFoldDB" id="A0A1Z2LDZ1"/>
<dbReference type="KEGG" id="salj:SMD11_6951"/>
<organism evidence="2 3">
    <name type="scientific">Streptomyces albireticuli</name>
    <dbReference type="NCBI Taxonomy" id="1940"/>
    <lineage>
        <taxon>Bacteria</taxon>
        <taxon>Bacillati</taxon>
        <taxon>Actinomycetota</taxon>
        <taxon>Actinomycetes</taxon>
        <taxon>Kitasatosporales</taxon>
        <taxon>Streptomycetaceae</taxon>
        <taxon>Streptomyces</taxon>
    </lineage>
</organism>